<evidence type="ECO:0000256" key="6">
    <source>
        <dbReference type="SAM" id="MobiDB-lite"/>
    </source>
</evidence>
<dbReference type="EMBL" id="CDMZ01004756">
    <property type="protein sequence ID" value="CEM50807.1"/>
    <property type="molecule type" value="Genomic_DNA"/>
</dbReference>
<dbReference type="AlphaFoldDB" id="A0A0G4I1N7"/>
<evidence type="ECO:0000256" key="2">
    <source>
        <dbReference type="ARBA" id="ARBA00022614"/>
    </source>
</evidence>
<comment type="similarity">
    <text evidence="5">Belongs to the SDS22 family.</text>
</comment>
<dbReference type="Pfam" id="PF14580">
    <property type="entry name" value="LRR_9"/>
    <property type="match status" value="1"/>
</dbReference>
<name>A0A0G4I1N7_9ALVE</name>
<keyword evidence="3" id="KW-0677">Repeat</keyword>
<evidence type="ECO:0000256" key="3">
    <source>
        <dbReference type="ARBA" id="ARBA00022737"/>
    </source>
</evidence>
<evidence type="ECO:0000256" key="5">
    <source>
        <dbReference type="ARBA" id="ARBA00023460"/>
    </source>
</evidence>
<evidence type="ECO:0000256" key="1">
    <source>
        <dbReference type="ARBA" id="ARBA00004123"/>
    </source>
</evidence>
<dbReference type="Gene3D" id="3.80.10.10">
    <property type="entry name" value="Ribonuclease Inhibitor"/>
    <property type="match status" value="3"/>
</dbReference>
<dbReference type="PANTHER" id="PTHR45973">
    <property type="entry name" value="PROTEIN PHOSPHATASE 1 REGULATORY SUBUNIT SDS22-RELATED"/>
    <property type="match status" value="1"/>
</dbReference>
<comment type="subcellular location">
    <subcellularLocation>
        <location evidence="1">Nucleus</location>
    </subcellularLocation>
</comment>
<reference evidence="7" key="1">
    <citation type="submission" date="2014-11" db="EMBL/GenBank/DDBJ databases">
        <authorList>
            <person name="Otto D Thomas"/>
            <person name="Naeem Raeece"/>
        </authorList>
    </citation>
    <scope>NUCLEOTIDE SEQUENCE</scope>
</reference>
<keyword evidence="4" id="KW-0539">Nucleus</keyword>
<sequence length="493" mass="54730">MQTEHEAQPNVLSSQQPSGQTEETSTDGKIQDTTQGGGAIGQKSPDADEDRDQEMGLADSAEEQTEEAVTYLRIGSDHKTDPAEEELTIQTGRIRVIENLDACTRLKKLCLIANHVHEITGLDTLVELEHLELYQNYVQRIQNIGHLVKLKVLDLSFNEIRKIEGLETLTELERLFLSANKIRKIENLEGQKKLQMLELGNNRIRQVENLDHMTSLRELWLGKNKIETMKVPRLPKLETISVQSNRLTEWDGSIFDVSEEGCLESLFLSHNQLGDIPEGMVDTQKLRGLTTLDLAGNVLTRLGEITKVESLEELWMNDNQISTAGGLEGLEKFQKMKTIYLERNPMQRNLGPAYRTLIRDKLPKIEQIDAVSLTTTFLIRESDPVELVRGAAKQKQPQQPQQTEEGAQASAPTPVPKMPSKPEEMEETRGGVEPSAGQSPFADLAGVLGRAGAGGGSPISPALLEQLRGQQTAGGRPLMGKVGKQVKSIMKKR</sequence>
<dbReference type="SUPFAM" id="SSF52058">
    <property type="entry name" value="L domain-like"/>
    <property type="match status" value="1"/>
</dbReference>
<dbReference type="VEuPathDB" id="CryptoDB:Cvel_1680"/>
<dbReference type="PANTHER" id="PTHR45973:SF23">
    <property type="entry name" value="PROTEIN PHOSPHATASE 1 REGULATORY SUBUNIT 7"/>
    <property type="match status" value="1"/>
</dbReference>
<dbReference type="GO" id="GO:0005634">
    <property type="term" value="C:nucleus"/>
    <property type="evidence" value="ECO:0007669"/>
    <property type="project" value="UniProtKB-SubCell"/>
</dbReference>
<keyword evidence="2" id="KW-0433">Leucine-rich repeat</keyword>
<organism evidence="7">
    <name type="scientific">Chromera velia CCMP2878</name>
    <dbReference type="NCBI Taxonomy" id="1169474"/>
    <lineage>
        <taxon>Eukaryota</taxon>
        <taxon>Sar</taxon>
        <taxon>Alveolata</taxon>
        <taxon>Colpodellida</taxon>
        <taxon>Chromeraceae</taxon>
        <taxon>Chromera</taxon>
    </lineage>
</organism>
<evidence type="ECO:0000313" key="7">
    <source>
        <dbReference type="EMBL" id="CEM50807.1"/>
    </source>
</evidence>
<protein>
    <recommendedName>
        <fullName evidence="8">Protein phosphatase 1 regulatory subunit 7</fullName>
    </recommendedName>
</protein>
<evidence type="ECO:0000256" key="4">
    <source>
        <dbReference type="ARBA" id="ARBA00023242"/>
    </source>
</evidence>
<feature type="region of interest" description="Disordered" evidence="6">
    <location>
        <begin position="388"/>
        <end position="493"/>
    </location>
</feature>
<dbReference type="SMART" id="SM00365">
    <property type="entry name" value="LRR_SD22"/>
    <property type="match status" value="8"/>
</dbReference>
<accession>A0A0G4I1N7</accession>
<feature type="compositionally biased region" description="Polar residues" evidence="6">
    <location>
        <begin position="10"/>
        <end position="34"/>
    </location>
</feature>
<gene>
    <name evidence="7" type="ORF">Cvel_1680</name>
</gene>
<dbReference type="SMART" id="SM00369">
    <property type="entry name" value="LRR_TYP"/>
    <property type="match status" value="5"/>
</dbReference>
<evidence type="ECO:0008006" key="8">
    <source>
        <dbReference type="Google" id="ProtNLM"/>
    </source>
</evidence>
<dbReference type="InterPro" id="IPR001611">
    <property type="entry name" value="Leu-rich_rpt"/>
</dbReference>
<dbReference type="PhylomeDB" id="A0A0G4I1N7"/>
<dbReference type="InterPro" id="IPR032675">
    <property type="entry name" value="LRR_dom_sf"/>
</dbReference>
<dbReference type="PROSITE" id="PS51450">
    <property type="entry name" value="LRR"/>
    <property type="match status" value="5"/>
</dbReference>
<dbReference type="InterPro" id="IPR003591">
    <property type="entry name" value="Leu-rich_rpt_typical-subtyp"/>
</dbReference>
<feature type="compositionally biased region" description="Basic and acidic residues" evidence="6">
    <location>
        <begin position="420"/>
        <end position="430"/>
    </location>
</feature>
<feature type="region of interest" description="Disordered" evidence="6">
    <location>
        <begin position="1"/>
        <end position="67"/>
    </location>
</feature>
<dbReference type="InterPro" id="IPR050576">
    <property type="entry name" value="Cilia_flagella_integrity"/>
</dbReference>
<feature type="compositionally biased region" description="Low complexity" evidence="6">
    <location>
        <begin position="390"/>
        <end position="409"/>
    </location>
</feature>
<proteinExistence type="inferred from homology"/>